<dbReference type="EMBL" id="JAHRIP010046033">
    <property type="protein sequence ID" value="MEQ2297899.1"/>
    <property type="molecule type" value="Genomic_DNA"/>
</dbReference>
<feature type="non-terminal residue" evidence="1">
    <location>
        <position position="1"/>
    </location>
</feature>
<reference evidence="1 2" key="1">
    <citation type="submission" date="2021-06" db="EMBL/GenBank/DDBJ databases">
        <authorList>
            <person name="Palmer J.M."/>
        </authorList>
    </citation>
    <scope>NUCLEOTIDE SEQUENCE [LARGE SCALE GENOMIC DNA]</scope>
    <source>
        <strain evidence="1 2">AS_MEX2019</strain>
        <tissue evidence="1">Muscle</tissue>
    </source>
</reference>
<sequence length="119" mass="13328">IGSPVVSQDALDGMLRLPEVVHRQFRLSTNPAENQLLRNEFYYEQAPSAHLCVAILSLHSDQAVCGHQLIDHCRSLSRKLTNPEVDACLLTGIMRQLLFSAKLMFVKVGQSQDLPLCDR</sequence>
<protein>
    <submittedName>
        <fullName evidence="1">Zinc finger FYVE domain-containing protein 26</fullName>
    </submittedName>
</protein>
<keyword evidence="2" id="KW-1185">Reference proteome</keyword>
<dbReference type="PANTHER" id="PTHR46591">
    <property type="entry name" value="ZINC FINGER FYVE DOMAIN-CONTAINING PROTEIN 26"/>
    <property type="match status" value="1"/>
</dbReference>
<dbReference type="InterPro" id="IPR028730">
    <property type="entry name" value="ZFYVE26"/>
</dbReference>
<organism evidence="1 2">
    <name type="scientific">Ameca splendens</name>
    <dbReference type="NCBI Taxonomy" id="208324"/>
    <lineage>
        <taxon>Eukaryota</taxon>
        <taxon>Metazoa</taxon>
        <taxon>Chordata</taxon>
        <taxon>Craniata</taxon>
        <taxon>Vertebrata</taxon>
        <taxon>Euteleostomi</taxon>
        <taxon>Actinopterygii</taxon>
        <taxon>Neopterygii</taxon>
        <taxon>Teleostei</taxon>
        <taxon>Neoteleostei</taxon>
        <taxon>Acanthomorphata</taxon>
        <taxon>Ovalentaria</taxon>
        <taxon>Atherinomorphae</taxon>
        <taxon>Cyprinodontiformes</taxon>
        <taxon>Goodeidae</taxon>
        <taxon>Ameca</taxon>
    </lineage>
</organism>
<proteinExistence type="predicted"/>
<dbReference type="PANTHER" id="PTHR46591:SF1">
    <property type="entry name" value="ZINC FINGER FYVE DOMAIN-CONTAINING PROTEIN 26"/>
    <property type="match status" value="1"/>
</dbReference>
<comment type="caution">
    <text evidence="1">The sequence shown here is derived from an EMBL/GenBank/DDBJ whole genome shotgun (WGS) entry which is preliminary data.</text>
</comment>
<dbReference type="Proteomes" id="UP001469553">
    <property type="component" value="Unassembled WGS sequence"/>
</dbReference>
<evidence type="ECO:0000313" key="1">
    <source>
        <dbReference type="EMBL" id="MEQ2297899.1"/>
    </source>
</evidence>
<accession>A0ABV0YVI6</accession>
<gene>
    <name evidence="1" type="primary">ZFYVE26_2</name>
    <name evidence="1" type="ORF">AMECASPLE_039512</name>
</gene>
<name>A0ABV0YVI6_9TELE</name>
<evidence type="ECO:0000313" key="2">
    <source>
        <dbReference type="Proteomes" id="UP001469553"/>
    </source>
</evidence>